<proteinExistence type="predicted"/>
<organism evidence="5 6">
    <name type="scientific">Secundilactobacillus oryzae JCM 18671</name>
    <dbReference type="NCBI Taxonomy" id="1291743"/>
    <lineage>
        <taxon>Bacteria</taxon>
        <taxon>Bacillati</taxon>
        <taxon>Bacillota</taxon>
        <taxon>Bacilli</taxon>
        <taxon>Lactobacillales</taxon>
        <taxon>Lactobacillaceae</taxon>
        <taxon>Secundilactobacillus</taxon>
    </lineage>
</organism>
<dbReference type="PANTHER" id="PTHR42756:SF1">
    <property type="entry name" value="TRANSCRIPTIONAL REPRESSOR OF EMRAB OPERON"/>
    <property type="match status" value="1"/>
</dbReference>
<dbReference type="AlphaFoldDB" id="A0A081BGE5"/>
<dbReference type="eggNOG" id="ENOG5032G8P">
    <property type="taxonomic scope" value="Bacteria"/>
</dbReference>
<reference evidence="5" key="1">
    <citation type="journal article" date="2014" name="Genome Announc.">
        <title>Draft Genome Sequence of Lactobacillus oryzae Strain SG293T.</title>
        <authorList>
            <person name="Tanizawa Y."/>
            <person name="Fujisawa T."/>
            <person name="Mochizuki T."/>
            <person name="Kaminuma E."/>
            <person name="Nakamura Y."/>
            <person name="Tohno M."/>
        </authorList>
    </citation>
    <scope>NUCLEOTIDE SEQUENCE [LARGE SCALE GENOMIC DNA]</scope>
    <source>
        <strain evidence="5">SG293</strain>
    </source>
</reference>
<sequence length="133" mass="14912">MASQDSTEIQIHDGIQQLINLRRVVSAFSTHFLDEQNLSLNDLAIICELATEGAMTASSLAKKTGMQNSYVSTKISSMLKQKMITEHTVSGNRRLRIIGLTPAGKNVYKQIFAAFPEKYDEIRHQLDDVLEDK</sequence>
<evidence type="ECO:0000259" key="4">
    <source>
        <dbReference type="PROSITE" id="PS50995"/>
    </source>
</evidence>
<keyword evidence="1" id="KW-0805">Transcription regulation</keyword>
<dbReference type="Proteomes" id="UP000028700">
    <property type="component" value="Unassembled WGS sequence"/>
</dbReference>
<dbReference type="SUPFAM" id="SSF46785">
    <property type="entry name" value="Winged helix' DNA-binding domain"/>
    <property type="match status" value="1"/>
</dbReference>
<keyword evidence="2" id="KW-0238">DNA-binding</keyword>
<dbReference type="GO" id="GO:0003677">
    <property type="term" value="F:DNA binding"/>
    <property type="evidence" value="ECO:0007669"/>
    <property type="project" value="UniProtKB-KW"/>
</dbReference>
<dbReference type="GO" id="GO:0003700">
    <property type="term" value="F:DNA-binding transcription factor activity"/>
    <property type="evidence" value="ECO:0007669"/>
    <property type="project" value="InterPro"/>
</dbReference>
<dbReference type="InterPro" id="IPR036390">
    <property type="entry name" value="WH_DNA-bd_sf"/>
</dbReference>
<comment type="caution">
    <text evidence="5">The sequence shown here is derived from an EMBL/GenBank/DDBJ whole genome shotgun (WGS) entry which is preliminary data.</text>
</comment>
<evidence type="ECO:0000256" key="1">
    <source>
        <dbReference type="ARBA" id="ARBA00023015"/>
    </source>
</evidence>
<accession>A0A081BGE5</accession>
<evidence type="ECO:0000313" key="6">
    <source>
        <dbReference type="Proteomes" id="UP000028700"/>
    </source>
</evidence>
<gene>
    <name evidence="5" type="ORF">LOSG293_020510</name>
</gene>
<keyword evidence="3" id="KW-0804">Transcription</keyword>
<dbReference type="OrthoDB" id="165131at2"/>
<dbReference type="Gene3D" id="1.10.10.10">
    <property type="entry name" value="Winged helix-like DNA-binding domain superfamily/Winged helix DNA-binding domain"/>
    <property type="match status" value="1"/>
</dbReference>
<evidence type="ECO:0000256" key="3">
    <source>
        <dbReference type="ARBA" id="ARBA00023163"/>
    </source>
</evidence>
<dbReference type="InterPro" id="IPR036388">
    <property type="entry name" value="WH-like_DNA-bd_sf"/>
</dbReference>
<dbReference type="EMBL" id="BBJM01000002">
    <property type="protein sequence ID" value="GAK47113.1"/>
    <property type="molecule type" value="Genomic_DNA"/>
</dbReference>
<keyword evidence="6" id="KW-1185">Reference proteome</keyword>
<feature type="domain" description="HTH marR-type" evidence="4">
    <location>
        <begin position="8"/>
        <end position="133"/>
    </location>
</feature>
<dbReference type="PANTHER" id="PTHR42756">
    <property type="entry name" value="TRANSCRIPTIONAL REGULATOR, MARR"/>
    <property type="match status" value="1"/>
</dbReference>
<dbReference type="RefSeq" id="WP_034525990.1">
    <property type="nucleotide sequence ID" value="NZ_BBJM01000002.1"/>
</dbReference>
<evidence type="ECO:0000256" key="2">
    <source>
        <dbReference type="ARBA" id="ARBA00023125"/>
    </source>
</evidence>
<protein>
    <recommendedName>
        <fullName evidence="4">HTH marR-type domain-containing protein</fullName>
    </recommendedName>
</protein>
<dbReference type="STRING" id="1291743.LOSG293_020510"/>
<dbReference type="InterPro" id="IPR000835">
    <property type="entry name" value="HTH_MarR-typ"/>
</dbReference>
<evidence type="ECO:0000313" key="5">
    <source>
        <dbReference type="EMBL" id="GAK47113.1"/>
    </source>
</evidence>
<dbReference type="PROSITE" id="PS50995">
    <property type="entry name" value="HTH_MARR_2"/>
    <property type="match status" value="1"/>
</dbReference>
<name>A0A081BGE5_9LACO</name>
<dbReference type="SMART" id="SM00347">
    <property type="entry name" value="HTH_MARR"/>
    <property type="match status" value="1"/>
</dbReference>